<dbReference type="Pfam" id="PF03386">
    <property type="entry name" value="ENOD93"/>
    <property type="match status" value="1"/>
</dbReference>
<dbReference type="InterPro" id="IPR001087">
    <property type="entry name" value="GDSL"/>
</dbReference>
<accession>A0AAD5ZNX5</accession>
<gene>
    <name evidence="3" type="ORF">LUZ61_004879</name>
</gene>
<evidence type="ECO:0000256" key="1">
    <source>
        <dbReference type="ARBA" id="ARBA00008668"/>
    </source>
</evidence>
<dbReference type="Proteomes" id="UP001210211">
    <property type="component" value="Unassembled WGS sequence"/>
</dbReference>
<dbReference type="AlphaFoldDB" id="A0AAD5ZNX5"/>
<keyword evidence="4" id="KW-1185">Reference proteome</keyword>
<protein>
    <recommendedName>
        <fullName evidence="5">GDSL esterase/lipase</fullName>
    </recommendedName>
</protein>
<evidence type="ECO:0000313" key="4">
    <source>
        <dbReference type="Proteomes" id="UP001210211"/>
    </source>
</evidence>
<dbReference type="PANTHER" id="PTHR22835">
    <property type="entry name" value="ZINC FINGER FYVE DOMAIN CONTAINING PROTEIN"/>
    <property type="match status" value="1"/>
</dbReference>
<dbReference type="Pfam" id="PF00657">
    <property type="entry name" value="Lipase_GDSL"/>
    <property type="match status" value="1"/>
</dbReference>
<dbReference type="GO" id="GO:0016788">
    <property type="term" value="F:hydrolase activity, acting on ester bonds"/>
    <property type="evidence" value="ECO:0007669"/>
    <property type="project" value="InterPro"/>
</dbReference>
<evidence type="ECO:0008006" key="5">
    <source>
        <dbReference type="Google" id="ProtNLM"/>
    </source>
</evidence>
<sequence>MGSVTRAALDQKLALAKRCSHEGVMAGAKAAVLATVATAIPTAMLKNRVLKEGKGMERSGEEEEEEADTGNFATLVNGAAQCKLPYGMTYFNKPTGRASDGLLVIDFIAQDLGLPLIPPSLSEGQNFRRGANFALGWFEQLKPLLCNTTESCQDYFSKSLFVLGEFGGNDYSSILSAGKSRSEAKSYIPVVINTIRQAAESLLKQGALHIVIPGIIPSGCVPMRLTVKASKNKSYYDNLGCLKEYNTIAFDHNMMLKETVVQLQSTYPWVKFIYADYFEPVIQFLQYPKTFGFTVKEPLRICCGGGGPYKLQLKCYL</sequence>
<evidence type="ECO:0000256" key="2">
    <source>
        <dbReference type="ARBA" id="ARBA00023180"/>
    </source>
</evidence>
<dbReference type="InterPro" id="IPR036514">
    <property type="entry name" value="SGNH_hydro_sf"/>
</dbReference>
<dbReference type="PANTHER" id="PTHR22835:SF659">
    <property type="entry name" value="GDSL LIPASE_ACYLHYDROLASE, PUTATIVE (AFU_ORTHOLOGUE AFUA_2G00510)-RELATED"/>
    <property type="match status" value="1"/>
</dbReference>
<dbReference type="Gene3D" id="3.40.50.1110">
    <property type="entry name" value="SGNH hydrolase"/>
    <property type="match status" value="1"/>
</dbReference>
<organism evidence="3 4">
    <name type="scientific">Rhynchospora tenuis</name>
    <dbReference type="NCBI Taxonomy" id="198213"/>
    <lineage>
        <taxon>Eukaryota</taxon>
        <taxon>Viridiplantae</taxon>
        <taxon>Streptophyta</taxon>
        <taxon>Embryophyta</taxon>
        <taxon>Tracheophyta</taxon>
        <taxon>Spermatophyta</taxon>
        <taxon>Magnoliopsida</taxon>
        <taxon>Liliopsida</taxon>
        <taxon>Poales</taxon>
        <taxon>Cyperaceae</taxon>
        <taxon>Cyperoideae</taxon>
        <taxon>Rhynchosporeae</taxon>
        <taxon>Rhynchospora</taxon>
    </lineage>
</organism>
<keyword evidence="2" id="KW-0325">Glycoprotein</keyword>
<comment type="similarity">
    <text evidence="1">Belongs to the 'GDSL' lipolytic enzyme family.</text>
</comment>
<reference evidence="3 4" key="1">
    <citation type="journal article" date="2022" name="Cell">
        <title>Repeat-based holocentromeres influence genome architecture and karyotype evolution.</title>
        <authorList>
            <person name="Hofstatter P.G."/>
            <person name="Thangavel G."/>
            <person name="Lux T."/>
            <person name="Neumann P."/>
            <person name="Vondrak T."/>
            <person name="Novak P."/>
            <person name="Zhang M."/>
            <person name="Costa L."/>
            <person name="Castellani M."/>
            <person name="Scott A."/>
            <person name="Toegelov H."/>
            <person name="Fuchs J."/>
            <person name="Mata-Sucre Y."/>
            <person name="Dias Y."/>
            <person name="Vanzela A.L.L."/>
            <person name="Huettel B."/>
            <person name="Almeida C.C.S."/>
            <person name="Simkova H."/>
            <person name="Souza G."/>
            <person name="Pedrosa-Harand A."/>
            <person name="Macas J."/>
            <person name="Mayer K.F.X."/>
            <person name="Houben A."/>
            <person name="Marques A."/>
        </authorList>
    </citation>
    <scope>NUCLEOTIDE SEQUENCE [LARGE SCALE GENOMIC DNA]</scope>
    <source>
        <strain evidence="3">RhyTen1mFocal</strain>
    </source>
</reference>
<dbReference type="EMBL" id="JAMRDG010000001">
    <property type="protein sequence ID" value="KAJ3701174.1"/>
    <property type="molecule type" value="Genomic_DNA"/>
</dbReference>
<evidence type="ECO:0000313" key="3">
    <source>
        <dbReference type="EMBL" id="KAJ3701174.1"/>
    </source>
</evidence>
<dbReference type="InterPro" id="IPR005050">
    <property type="entry name" value="Enod93"/>
</dbReference>
<proteinExistence type="inferred from homology"/>
<comment type="caution">
    <text evidence="3">The sequence shown here is derived from an EMBL/GenBank/DDBJ whole genome shotgun (WGS) entry which is preliminary data.</text>
</comment>
<name>A0AAD5ZNX5_9POAL</name>